<sequence>MTSKVCPVCNTFSSSSNTTLNAHIDQCLSGESKIKWTANSRVTEHRIKPRKTGLMVDIYETASYCTLEELDRRNGTNWALNLGFPAQNIETCTEEWKKTSPALNLEPPIRKVQST</sequence>
<dbReference type="Proteomes" id="UP001604277">
    <property type="component" value="Unassembled WGS sequence"/>
</dbReference>
<dbReference type="EMBL" id="JBFOLJ010000065">
    <property type="protein sequence ID" value="KAL2456437.1"/>
    <property type="molecule type" value="Genomic_DNA"/>
</dbReference>
<dbReference type="AlphaFoldDB" id="A0ABD1NXU9"/>
<keyword evidence="2" id="KW-1185">Reference proteome</keyword>
<dbReference type="Gene3D" id="3.30.160.60">
    <property type="entry name" value="Classic Zinc Finger"/>
    <property type="match status" value="1"/>
</dbReference>
<gene>
    <name evidence="1" type="ORF">Fot_56868</name>
</gene>
<reference evidence="2" key="1">
    <citation type="submission" date="2024-07" db="EMBL/GenBank/DDBJ databases">
        <title>Two chromosome-level genome assemblies of Korean endemic species Abeliophyllum distichum and Forsythia ovata (Oleaceae).</title>
        <authorList>
            <person name="Jang H."/>
        </authorList>
    </citation>
    <scope>NUCLEOTIDE SEQUENCE [LARGE SCALE GENOMIC DNA]</scope>
</reference>
<organism evidence="1 2">
    <name type="scientific">Forsythia ovata</name>
    <dbReference type="NCBI Taxonomy" id="205694"/>
    <lineage>
        <taxon>Eukaryota</taxon>
        <taxon>Viridiplantae</taxon>
        <taxon>Streptophyta</taxon>
        <taxon>Embryophyta</taxon>
        <taxon>Tracheophyta</taxon>
        <taxon>Spermatophyta</taxon>
        <taxon>Magnoliopsida</taxon>
        <taxon>eudicotyledons</taxon>
        <taxon>Gunneridae</taxon>
        <taxon>Pentapetalae</taxon>
        <taxon>asterids</taxon>
        <taxon>lamiids</taxon>
        <taxon>Lamiales</taxon>
        <taxon>Oleaceae</taxon>
        <taxon>Forsythieae</taxon>
        <taxon>Forsythia</taxon>
    </lineage>
</organism>
<comment type="caution">
    <text evidence="1">The sequence shown here is derived from an EMBL/GenBank/DDBJ whole genome shotgun (WGS) entry which is preliminary data.</text>
</comment>
<dbReference type="PANTHER" id="PTHR35767:SF1">
    <property type="entry name" value="HAPLESS PROTEIN"/>
    <property type="match status" value="1"/>
</dbReference>
<protein>
    <submittedName>
        <fullName evidence="1">Hapless 8</fullName>
    </submittedName>
</protein>
<proteinExistence type="predicted"/>
<name>A0ABD1NXU9_9LAMI</name>
<evidence type="ECO:0000313" key="1">
    <source>
        <dbReference type="EMBL" id="KAL2456437.1"/>
    </source>
</evidence>
<dbReference type="PANTHER" id="PTHR35767">
    <property type="entry name" value="HAPLESS PROTEIN"/>
    <property type="match status" value="1"/>
</dbReference>
<evidence type="ECO:0000313" key="2">
    <source>
        <dbReference type="Proteomes" id="UP001604277"/>
    </source>
</evidence>
<accession>A0ABD1NXU9</accession>